<dbReference type="Pfam" id="PF18701">
    <property type="entry name" value="DUF5641"/>
    <property type="match status" value="1"/>
</dbReference>
<sequence>MSASIIIRAKSVKANLEGLLDEVRQMDLTPLDQKLTIEVLCQQYETRARIIKEKLMRLERYVGTLEKINDKWLEHIQLAPKSQKKEEEEKYEEMAKDDRGILNLINKGTDIIITLSMYKDDAELALKRLTQNRESNLTEYRPVVNLPQLSLPTFSGDPKTWREFWSGFEASVHSQNIPDIQKLNYLISCLKGSALQLVRGYDRAPENYKIIRELLEEKFGRVSTIRNLLYKELISTKRNDRNWRTTVEEMERVLRQLEAIGENVEQPTIETMIESKLPNWILNQVYQQKEEDNQWSIIKLRQFLRKIILRNDQVMEWQYSDSASQKNLIKRHPNSIIPETSALVAMKQSKQTTSAERNQLDQESPNWVTNKKRRPCIFCNNNHWDSNCHIYPTVEQRIDRLKEIKLCPNCFKLGHSEFDCKKRVSCFYCKKSHNSSLCTDKTNQFKQPKDSRVNKGKIVVKNANISVNSTTKGEEKRVLLLCKEITVFNPDKPEQQVQALVLFDVGADATFISQKLAHRLNLRETDEEKYTISSFGNRNPKVCYVTQTQIGVKMKGSNHMTVQANVMDYLTSELQVVEVPDKYEISNLRSYQKQPDIIIGADYFFDFIHMNNAQQLKTGFTLLNSKVGPIIAGSGYINELCRRHIFATKIFQENRTPDIDQFWKLDCIGIQDRPDTQDDEQALEQFKKSVTRQKGRYEVRWPWKPCKDKLSDNYGLCVNRLRMLIARLQSHKEELQEYDKIMREQLRAGIIEEVQPHMNQDGIIHYLPHHDVRNPGKTTTKLRIVYDASAHIKGMKSLNEVLYRGPINLPDLAGVLLRFRMMKGVITADIEKAFLQIELHPSERNCTRFLWLKEVKERVSNENIKCYRFRRIPFGIISSPFLLSATLNYHLENHDSELALEIKKNLYVDNVIVSLNGTRDALEKYVEMKSIFNEASMNLREFLSNDEEFYAGLPHEDRAMRKNTKILGIPWNPCQDIIQAKLNPWTEQELTKRTILQFVASQYDPLGFLVPIMVKFKIFLQHLWKENKSWDQILDEQDHKQWKSLIAKWVTVVKDLPRFVTTFTDLIGIHVFTDASNLAYSAAVYLVSQEMHGTKSSLIFSKSRIAPIKGMTIPRLELMAILIGTRAAQFVMTQLDLTNIKVILWSDSKCALHWIKNHSNLLPRFVQNRVEEIRRTKCTFRYIPSEENPVDVATRGLNPKQLRGFMPWWHGPSWLVQGETSWPQWEYDFDNNDEPKEITVTEVSRMRKDHNLQFIDAGRFSKWLRLLRTTAWILKFIRLTTKNGLPWLQSASIEKDRFTAEDYKLSEWLLIRQAQSEGVNDDEINKWNLFYTEDDKLWRSASRLENSELPETSKYPIYLPRHNPITELIILQQHENLCHAGITHTLSELRSRFWIPKGRTEVKRMINKCRICKRWNSRSFKLPPMASLPETRVNRSRAFAYVGLDYFGPLSIKGNVPTKRWIILFTCFTTRAMHLELAEDQSAETFLHAIRRFVARRGYPGLILSDNATQFQAFKTIITQVAVSNFLAKEGMTWKNIVPKAPWQGGIYERLIGLTKNALKRAIGRKYLTERELVTLIAEVEGILNTRPLTYANFDDCVIIRPIDFILPNASLHLPMIKNDDTQEEFIPHRLDTREKLIKYWRNTLKTLDNFWEIWRTEYLTSLRERTQREITSPKGAQKRTPRKGEIVLLNESGIPRGMWKLLRIKDVKIDKDGQVRNVQVETPTGKLLNRPINVLYPLEVNNDDHLELNNKESAKVVEIEPDTVEHQEPIAMRTRSSTNQPNKLYFITNPTYSQYQPSLVGSVVKTKPQIYSHCKLIL</sequence>
<reference evidence="4" key="2">
    <citation type="submission" date="2016-11" db="UniProtKB">
        <authorList>
            <consortium name="WormBaseParasite"/>
        </authorList>
    </citation>
    <scope>IDENTIFICATION</scope>
</reference>
<dbReference type="Pfam" id="PF05380">
    <property type="entry name" value="Peptidase_A17"/>
    <property type="match status" value="1"/>
</dbReference>
<evidence type="ECO:0000313" key="3">
    <source>
        <dbReference type="Proteomes" id="UP000095285"/>
    </source>
</evidence>
<dbReference type="InterPro" id="IPR005312">
    <property type="entry name" value="DUF1759"/>
</dbReference>
<dbReference type="SUPFAM" id="SSF56672">
    <property type="entry name" value="DNA/RNA polymerases"/>
    <property type="match status" value="1"/>
</dbReference>
<dbReference type="Gene3D" id="3.30.70.270">
    <property type="match status" value="1"/>
</dbReference>
<dbReference type="WBParaSite" id="EN70_10975">
    <property type="protein sequence ID" value="EN70_10975"/>
    <property type="gene ID" value="EN70_10975"/>
</dbReference>
<dbReference type="InterPro" id="IPR043502">
    <property type="entry name" value="DNA/RNA_pol_sf"/>
</dbReference>
<dbReference type="InterPro" id="IPR021109">
    <property type="entry name" value="Peptidase_aspartic_dom_sf"/>
</dbReference>
<organism evidence="3 4">
    <name type="scientific">Loa loa</name>
    <name type="common">Eye worm</name>
    <name type="synonym">Filaria loa</name>
    <dbReference type="NCBI Taxonomy" id="7209"/>
    <lineage>
        <taxon>Eukaryota</taxon>
        <taxon>Metazoa</taxon>
        <taxon>Ecdysozoa</taxon>
        <taxon>Nematoda</taxon>
        <taxon>Chromadorea</taxon>
        <taxon>Rhabditida</taxon>
        <taxon>Spirurina</taxon>
        <taxon>Spiruromorpha</taxon>
        <taxon>Filarioidea</taxon>
        <taxon>Onchocercidae</taxon>
        <taxon>Loa</taxon>
    </lineage>
</organism>
<dbReference type="InterPro" id="IPR036397">
    <property type="entry name" value="RNaseH_sf"/>
</dbReference>
<dbReference type="Pfam" id="PF17921">
    <property type="entry name" value="Integrase_H2C2"/>
    <property type="match status" value="1"/>
</dbReference>
<feature type="domain" description="Integrase catalytic" evidence="2">
    <location>
        <begin position="1425"/>
        <end position="1610"/>
    </location>
</feature>
<dbReference type="Proteomes" id="UP000095285">
    <property type="component" value="Unassembled WGS sequence"/>
</dbReference>
<dbReference type="Gene3D" id="3.30.420.10">
    <property type="entry name" value="Ribonuclease H-like superfamily/Ribonuclease H"/>
    <property type="match status" value="1"/>
</dbReference>
<feature type="coiled-coil region" evidence="1">
    <location>
        <begin position="718"/>
        <end position="748"/>
    </location>
</feature>
<reference evidence="3" key="1">
    <citation type="submission" date="2012-04" db="EMBL/GenBank/DDBJ databases">
        <title>The Genome Sequence of Loa loa.</title>
        <authorList>
            <consortium name="The Broad Institute Genome Sequencing Platform"/>
            <consortium name="Broad Institute Genome Sequencing Center for Infectious Disease"/>
            <person name="Nutman T.B."/>
            <person name="Fink D.L."/>
            <person name="Russ C."/>
            <person name="Young S."/>
            <person name="Zeng Q."/>
            <person name="Gargeya S."/>
            <person name="Alvarado L."/>
            <person name="Berlin A."/>
            <person name="Chapman S.B."/>
            <person name="Chen Z."/>
            <person name="Freedman E."/>
            <person name="Gellesch M."/>
            <person name="Goldberg J."/>
            <person name="Griggs A."/>
            <person name="Gujja S."/>
            <person name="Heilman E.R."/>
            <person name="Heiman D."/>
            <person name="Howarth C."/>
            <person name="Mehta T."/>
            <person name="Neiman D."/>
            <person name="Pearson M."/>
            <person name="Roberts A."/>
            <person name="Saif S."/>
            <person name="Shea T."/>
            <person name="Shenoy N."/>
            <person name="Sisk P."/>
            <person name="Stolte C."/>
            <person name="Sykes S."/>
            <person name="White J."/>
            <person name="Yandava C."/>
            <person name="Haas B."/>
            <person name="Henn M.R."/>
            <person name="Nusbaum C."/>
            <person name="Birren B."/>
        </authorList>
    </citation>
    <scope>NUCLEOTIDE SEQUENCE [LARGE SCALE GENOMIC DNA]</scope>
</reference>
<dbReference type="InterPro" id="IPR040676">
    <property type="entry name" value="DUF5641"/>
</dbReference>
<evidence type="ECO:0000256" key="1">
    <source>
        <dbReference type="SAM" id="Coils"/>
    </source>
</evidence>
<dbReference type="SUPFAM" id="SSF53098">
    <property type="entry name" value="Ribonuclease H-like"/>
    <property type="match status" value="1"/>
</dbReference>
<dbReference type="Gene3D" id="3.10.10.10">
    <property type="entry name" value="HIV Type 1 Reverse Transcriptase, subunit A, domain 1"/>
    <property type="match status" value="1"/>
</dbReference>
<dbReference type="PANTHER" id="PTHR47331:SF5">
    <property type="entry name" value="RIBONUCLEASE H"/>
    <property type="match status" value="1"/>
</dbReference>
<evidence type="ECO:0000259" key="2">
    <source>
        <dbReference type="PROSITE" id="PS50994"/>
    </source>
</evidence>
<dbReference type="Pfam" id="PF00078">
    <property type="entry name" value="RVT_1"/>
    <property type="match status" value="1"/>
</dbReference>
<dbReference type="Pfam" id="PF05585">
    <property type="entry name" value="DUF1758"/>
    <property type="match status" value="1"/>
</dbReference>
<dbReference type="PROSITE" id="PS50994">
    <property type="entry name" value="INTEGRASE"/>
    <property type="match status" value="1"/>
</dbReference>
<dbReference type="Gene3D" id="2.40.70.10">
    <property type="entry name" value="Acid Proteases"/>
    <property type="match status" value="1"/>
</dbReference>
<dbReference type="PANTHER" id="PTHR47331">
    <property type="entry name" value="PHD-TYPE DOMAIN-CONTAINING PROTEIN"/>
    <property type="match status" value="1"/>
</dbReference>
<name>A0A1I7V8A7_LOALO</name>
<dbReference type="InterPro" id="IPR001584">
    <property type="entry name" value="Integrase_cat-core"/>
</dbReference>
<dbReference type="InterPro" id="IPR012337">
    <property type="entry name" value="RNaseH-like_sf"/>
</dbReference>
<evidence type="ECO:0000313" key="4">
    <source>
        <dbReference type="WBParaSite" id="EN70_10975"/>
    </source>
</evidence>
<dbReference type="InterPro" id="IPR008042">
    <property type="entry name" value="Retrotrans_Pao"/>
</dbReference>
<dbReference type="InterPro" id="IPR041588">
    <property type="entry name" value="Integrase_H2C2"/>
</dbReference>
<keyword evidence="1" id="KW-0175">Coiled coil</keyword>
<dbReference type="Gene3D" id="1.10.340.70">
    <property type="match status" value="1"/>
</dbReference>
<dbReference type="InterPro" id="IPR008737">
    <property type="entry name" value="DUF1758"/>
</dbReference>
<keyword evidence="3" id="KW-1185">Reference proteome</keyword>
<proteinExistence type="predicted"/>
<accession>A0A1I7V8A7</accession>
<dbReference type="GO" id="GO:0003676">
    <property type="term" value="F:nucleic acid binding"/>
    <property type="evidence" value="ECO:0007669"/>
    <property type="project" value="InterPro"/>
</dbReference>
<dbReference type="InterPro" id="IPR043128">
    <property type="entry name" value="Rev_trsase/Diguanyl_cyclase"/>
</dbReference>
<dbReference type="STRING" id="7209.A0A1I7V8A7"/>
<dbReference type="Pfam" id="PF03564">
    <property type="entry name" value="DUF1759"/>
    <property type="match status" value="1"/>
</dbReference>
<dbReference type="GO" id="GO:0015074">
    <property type="term" value="P:DNA integration"/>
    <property type="evidence" value="ECO:0007669"/>
    <property type="project" value="InterPro"/>
</dbReference>
<dbReference type="InterPro" id="IPR000477">
    <property type="entry name" value="RT_dom"/>
</dbReference>
<dbReference type="GO" id="GO:0042575">
    <property type="term" value="C:DNA polymerase complex"/>
    <property type="evidence" value="ECO:0007669"/>
    <property type="project" value="UniProtKB-ARBA"/>
</dbReference>
<protein>
    <submittedName>
        <fullName evidence="4">Integrase catalytic domain-containing protein</fullName>
    </submittedName>
</protein>